<dbReference type="EMBL" id="CAXAMN010002190">
    <property type="protein sequence ID" value="CAK8998180.1"/>
    <property type="molecule type" value="Genomic_DNA"/>
</dbReference>
<name>A0ABP0I9Z3_9DINO</name>
<sequence length="396" mass="44858">MVGLEDIASCGNACKWQLCGKWPDSSGVPCQEPTPNCSRTEFLQCQSRLPLAEVHSRKPLWIYFSGDSTGRQLFRAFLKYVAIDFSASLGNFSEFKQKVRQCTKLPELDTKEKEEVNAEAILAGVRAPKWGINDHVCNWNTSFDQRPVQLTLAWRMFVGYQLNDLHVLDTAAQVGRLPTVWVVNSGVHDCNYLRRNVTRLVSSVERFFAFLNQNPALKRRTVLVGMQYMANKSEEIETNGKRIHGYLYNCSRMLHDLMLRGAQEHGVYFFPRWETTRIYAERNGSMTHYPESVIQEEVPSLVAGLTCVFRDLAAEHDFTMPSDISPQPKTALLLFLLAAVAVFSSIFARKMIKMLHCAMSRREGVALRSDAATIGTCERAEEDAEEAETEPLKSVK</sequence>
<keyword evidence="1" id="KW-0472">Membrane</keyword>
<protein>
    <submittedName>
        <fullName evidence="2">Uncharacterized protein</fullName>
    </submittedName>
</protein>
<evidence type="ECO:0000313" key="2">
    <source>
        <dbReference type="EMBL" id="CAK8998180.1"/>
    </source>
</evidence>
<proteinExistence type="predicted"/>
<keyword evidence="1" id="KW-0812">Transmembrane</keyword>
<gene>
    <name evidence="2" type="ORF">CCMP2556_LOCUS5147</name>
</gene>
<feature type="transmembrane region" description="Helical" evidence="1">
    <location>
        <begin position="331"/>
        <end position="352"/>
    </location>
</feature>
<reference evidence="2 3" key="1">
    <citation type="submission" date="2024-02" db="EMBL/GenBank/DDBJ databases">
        <authorList>
            <person name="Chen Y."/>
            <person name="Shah S."/>
            <person name="Dougan E. K."/>
            <person name="Thang M."/>
            <person name="Chan C."/>
        </authorList>
    </citation>
    <scope>NUCLEOTIDE SEQUENCE [LARGE SCALE GENOMIC DNA]</scope>
</reference>
<evidence type="ECO:0000256" key="1">
    <source>
        <dbReference type="SAM" id="Phobius"/>
    </source>
</evidence>
<organism evidence="2 3">
    <name type="scientific">Durusdinium trenchii</name>
    <dbReference type="NCBI Taxonomy" id="1381693"/>
    <lineage>
        <taxon>Eukaryota</taxon>
        <taxon>Sar</taxon>
        <taxon>Alveolata</taxon>
        <taxon>Dinophyceae</taxon>
        <taxon>Suessiales</taxon>
        <taxon>Symbiodiniaceae</taxon>
        <taxon>Durusdinium</taxon>
    </lineage>
</organism>
<accession>A0ABP0I9Z3</accession>
<evidence type="ECO:0000313" key="3">
    <source>
        <dbReference type="Proteomes" id="UP001642484"/>
    </source>
</evidence>
<comment type="caution">
    <text evidence="2">The sequence shown here is derived from an EMBL/GenBank/DDBJ whole genome shotgun (WGS) entry which is preliminary data.</text>
</comment>
<dbReference type="Proteomes" id="UP001642484">
    <property type="component" value="Unassembled WGS sequence"/>
</dbReference>
<keyword evidence="3" id="KW-1185">Reference proteome</keyword>
<keyword evidence="1" id="KW-1133">Transmembrane helix</keyword>